<keyword evidence="1" id="KW-1185">Reference proteome</keyword>
<sequence>MSLFTSVFWSIFTADSLVKGIIKKPDYSLYKSPETYPLLETVDCSSKYLSLAYLCDPDHWLTHTEAQKFDHFFKNRLRRLEICRGLSARELRKNDQKGPVDNSHPKFVVGFAFADNLKTTQFRNRRLAMRSIQNTRKVTSDDHFCTVNDGNVEKTAFTYETRSAEFDPIIQKSLDFSADRIRHRWNMEIEQ</sequence>
<proteinExistence type="predicted"/>
<protein>
    <submittedName>
        <fullName evidence="2">Uncharacterized protein</fullName>
    </submittedName>
</protein>
<dbReference type="WBParaSite" id="nRc.2.0.1.t34367-RA">
    <property type="protein sequence ID" value="nRc.2.0.1.t34367-RA"/>
    <property type="gene ID" value="nRc.2.0.1.g34367"/>
</dbReference>
<dbReference type="Proteomes" id="UP000887565">
    <property type="component" value="Unplaced"/>
</dbReference>
<name>A0A915K904_ROMCU</name>
<evidence type="ECO:0000313" key="2">
    <source>
        <dbReference type="WBParaSite" id="nRc.2.0.1.t34367-RA"/>
    </source>
</evidence>
<reference evidence="2" key="1">
    <citation type="submission" date="2022-11" db="UniProtKB">
        <authorList>
            <consortium name="WormBaseParasite"/>
        </authorList>
    </citation>
    <scope>IDENTIFICATION</scope>
</reference>
<evidence type="ECO:0000313" key="1">
    <source>
        <dbReference type="Proteomes" id="UP000887565"/>
    </source>
</evidence>
<dbReference type="AlphaFoldDB" id="A0A915K904"/>
<accession>A0A915K904</accession>
<organism evidence="1 2">
    <name type="scientific">Romanomermis culicivorax</name>
    <name type="common">Nematode worm</name>
    <dbReference type="NCBI Taxonomy" id="13658"/>
    <lineage>
        <taxon>Eukaryota</taxon>
        <taxon>Metazoa</taxon>
        <taxon>Ecdysozoa</taxon>
        <taxon>Nematoda</taxon>
        <taxon>Enoplea</taxon>
        <taxon>Dorylaimia</taxon>
        <taxon>Mermithida</taxon>
        <taxon>Mermithoidea</taxon>
        <taxon>Mermithidae</taxon>
        <taxon>Romanomermis</taxon>
    </lineage>
</organism>